<dbReference type="PaxDb" id="4081-Solyc05g056180.1.1"/>
<evidence type="ECO:0000256" key="1">
    <source>
        <dbReference type="SAM" id="SignalP"/>
    </source>
</evidence>
<reference evidence="2" key="1">
    <citation type="journal article" date="2012" name="Nature">
        <title>The tomato genome sequence provides insights into fleshy fruit evolution.</title>
        <authorList>
            <consortium name="Tomato Genome Consortium"/>
        </authorList>
    </citation>
    <scope>NUCLEOTIDE SEQUENCE [LARGE SCALE GENOMIC DNA]</scope>
    <source>
        <strain evidence="2">cv. Heinz 1706</strain>
    </source>
</reference>
<feature type="chain" id="PRO_5018793346" description="Plant thionin family protein" evidence="1">
    <location>
        <begin position="31"/>
        <end position="70"/>
    </location>
</feature>
<dbReference type="EnsemblPlants" id="Solyc05g056180.1.1">
    <property type="protein sequence ID" value="Solyc05g056180.1.1.1"/>
    <property type="gene ID" value="Solyc05g056180.1"/>
</dbReference>
<dbReference type="AlphaFoldDB" id="A0A3Q7HHZ0"/>
<accession>A0A3Q7HHZ0</accession>
<keyword evidence="3" id="KW-1185">Reference proteome</keyword>
<proteinExistence type="predicted"/>
<evidence type="ECO:0000313" key="2">
    <source>
        <dbReference type="EnsemblPlants" id="Solyc05g056180.1.1.1"/>
    </source>
</evidence>
<feature type="signal peptide" evidence="1">
    <location>
        <begin position="1"/>
        <end position="30"/>
    </location>
</feature>
<dbReference type="Gramene" id="Solyc05g056180.1.1">
    <property type="protein sequence ID" value="Solyc05g056180.1.1.1"/>
    <property type="gene ID" value="Solyc05g056180.1"/>
</dbReference>
<evidence type="ECO:0000313" key="3">
    <source>
        <dbReference type="Proteomes" id="UP000004994"/>
    </source>
</evidence>
<organism evidence="2">
    <name type="scientific">Solanum lycopersicum</name>
    <name type="common">Tomato</name>
    <name type="synonym">Lycopersicon esculentum</name>
    <dbReference type="NCBI Taxonomy" id="4081"/>
    <lineage>
        <taxon>Eukaryota</taxon>
        <taxon>Viridiplantae</taxon>
        <taxon>Streptophyta</taxon>
        <taxon>Embryophyta</taxon>
        <taxon>Tracheophyta</taxon>
        <taxon>Spermatophyta</taxon>
        <taxon>Magnoliopsida</taxon>
        <taxon>eudicotyledons</taxon>
        <taxon>Gunneridae</taxon>
        <taxon>Pentapetalae</taxon>
        <taxon>asterids</taxon>
        <taxon>lamiids</taxon>
        <taxon>Solanales</taxon>
        <taxon>Solanaceae</taxon>
        <taxon>Solanoideae</taxon>
        <taxon>Solaneae</taxon>
        <taxon>Solanum</taxon>
        <taxon>Solanum subgen. Lycopersicon</taxon>
    </lineage>
</organism>
<protein>
    <recommendedName>
        <fullName evidence="4">Plant thionin family protein</fullName>
    </recommendedName>
</protein>
<sequence>MAKNKNNFLTNLFVICMLVMLMQNANVAIASLEDRARECMPSCRAVPTSTLSGCEKACLDFAKRTYDKYS</sequence>
<reference evidence="2" key="2">
    <citation type="submission" date="2019-01" db="UniProtKB">
        <authorList>
            <consortium name="EnsemblPlants"/>
        </authorList>
    </citation>
    <scope>IDENTIFICATION</scope>
    <source>
        <strain evidence="2">cv. Heinz 1706</strain>
    </source>
</reference>
<keyword evidence="1" id="KW-0732">Signal</keyword>
<dbReference type="InParanoid" id="A0A3Q7HHZ0"/>
<dbReference type="Proteomes" id="UP000004994">
    <property type="component" value="Chromosome 5"/>
</dbReference>
<name>A0A3Q7HHZ0_SOLLC</name>
<evidence type="ECO:0008006" key="4">
    <source>
        <dbReference type="Google" id="ProtNLM"/>
    </source>
</evidence>